<keyword evidence="7" id="KW-0651">Protein splicing</keyword>
<comment type="catalytic activity">
    <reaction evidence="10">
        <text>Couples ATP hydrolysis with the unwinding of duplex DNA by translocating in the 3'-5' direction.</text>
        <dbReference type="EC" id="5.6.2.4"/>
    </reaction>
</comment>
<evidence type="ECO:0000256" key="14">
    <source>
        <dbReference type="PROSITE-ProRule" id="PRU00560"/>
    </source>
</evidence>
<dbReference type="GO" id="GO:0043138">
    <property type="term" value="F:3'-5' DNA helicase activity"/>
    <property type="evidence" value="ECO:0007669"/>
    <property type="project" value="UniProtKB-EC"/>
</dbReference>
<evidence type="ECO:0000256" key="9">
    <source>
        <dbReference type="ARBA" id="ARBA00023235"/>
    </source>
</evidence>
<evidence type="ECO:0000256" key="8">
    <source>
        <dbReference type="ARBA" id="ARBA00023125"/>
    </source>
</evidence>
<evidence type="ECO:0000256" key="7">
    <source>
        <dbReference type="ARBA" id="ARBA00023000"/>
    </source>
</evidence>
<accession>A0AAE3HLJ4</accession>
<evidence type="ECO:0000256" key="10">
    <source>
        <dbReference type="ARBA" id="ARBA00034617"/>
    </source>
</evidence>
<evidence type="ECO:0000256" key="6">
    <source>
        <dbReference type="ARBA" id="ARBA00022840"/>
    </source>
</evidence>
<sequence>MDVSDIIDPLNAAQREAVAAPTGNILVLAGAGSGKTRVLVHRIAWYVRTGETTPHGILAVTFTNKAAGEMRARTEQLLGIPAGGMWVGTFHGIAHRLLRAHYQDANLPQDFQILDSDDQLRAIKRVLRGLNLDESQWPPREAQWFINARKEEGLRPSHINDHGDPNQMQMVRIYQAYQQTCDRGGLVDFAELLLRAFELFRDNASLLDHYRQRFRHILVDEFQDTNALQYAWLKLLAGDTGSLFAVGDDDQCLAAGTEVAMADGSSKAIESIQAGEQVLSSYGRGEFRSATVTERFKHRRRRPVVNIHLNSGEVIRSTPEHTHFAGYVLGEAPQTYFLYLMYKEGMGYRLGTSQVYTRGQVKPVVGFKQRALHEHADALWIVRTHGTENDARLDEMQTSLRYGLPTLPFVPRKGKAKNGLVHDAEIIGRLYKSLNTKESAEQLLESVGLDPERPHHVPQARNSNRRNIVITLCADRRGASPMHRISIAGVNERDRGELEALGLSIRPAKADTSSWRFETVRRDFGELMRIARRIRERLDNARYVLQGHILDRSLPFITASAIRPGMVMATAAGQFSVVERLEYEQDEVAVYDLNVDRTHNFVASGVVTHNSIYSWRGALVENMQRFQRDFADTQMLRLEQNYRSTATILKAANHLIDNNTGRLGKQLWTDGDEGERIKLYTAYNEQDEARYIVDEIANAKSRGRAYRDLAILYRVSAQSRVIEEGLVQSSIPYRIYGGMKFYERAEIKDALAYLRLALNKDDDGSFERIVNVPTRGIGQRTIQELRDTARQQQISLWRAALYMREHKLLAARALSSLESFLRLIHDLGEEIEQLDLADAVEAAINRSGLIPHFKKEKGERGIARLENLDELVRAAREFRMPEDSEDEMTPLQQFLANAALEAGEAQGDANSDCVQLMTLHAAKGLEFPLVFMIGMEEGLFPHQRSSGDATQLEEERRLCYVGITRAQEQLTLCHAEHRRLHGSDFYAPASRFLRELPEELLEPVRLGGFAAQPLASRGSSGANKTTRPTASIREETGFTLGQRVRHAKFGEGTVLNLEGSGSQTRLQVNFEHGGSKWLVAAYAPLETV</sequence>
<feature type="compositionally biased region" description="Polar residues" evidence="15">
    <location>
        <begin position="1017"/>
        <end position="1029"/>
    </location>
</feature>
<dbReference type="Proteomes" id="UP001204445">
    <property type="component" value="Unassembled WGS sequence"/>
</dbReference>
<dbReference type="SUPFAM" id="SSF52540">
    <property type="entry name" value="P-loop containing nucleoside triphosphate hydrolases"/>
    <property type="match status" value="3"/>
</dbReference>
<feature type="region of interest" description="Disordered" evidence="15">
    <location>
        <begin position="1015"/>
        <end position="1034"/>
    </location>
</feature>
<evidence type="ECO:0000259" key="17">
    <source>
        <dbReference type="PROSITE" id="PS51217"/>
    </source>
</evidence>
<evidence type="ECO:0000256" key="13">
    <source>
        <dbReference type="ARBA" id="ARBA00048988"/>
    </source>
</evidence>
<evidence type="ECO:0000313" key="18">
    <source>
        <dbReference type="EMBL" id="MCS3903202.1"/>
    </source>
</evidence>
<dbReference type="Gene3D" id="1.10.486.10">
    <property type="entry name" value="PCRA, domain 4"/>
    <property type="match status" value="1"/>
</dbReference>
<dbReference type="Gene3D" id="1.10.10.160">
    <property type="match status" value="1"/>
</dbReference>
<keyword evidence="6 14" id="KW-0067">ATP-binding</keyword>
<dbReference type="Pfam" id="PF13361">
    <property type="entry name" value="UvrD_C"/>
    <property type="match status" value="1"/>
</dbReference>
<keyword evidence="3 14" id="KW-0378">Hydrolase</keyword>
<evidence type="ECO:0000256" key="1">
    <source>
        <dbReference type="ARBA" id="ARBA00009922"/>
    </source>
</evidence>
<keyword evidence="9" id="KW-0413">Isomerase</keyword>
<keyword evidence="19" id="KW-1185">Reference proteome</keyword>
<dbReference type="NCBIfam" id="TIGR01443">
    <property type="entry name" value="intein_Cterm"/>
    <property type="match status" value="1"/>
</dbReference>
<dbReference type="Gene3D" id="2.170.16.10">
    <property type="entry name" value="Hedgehog/Intein (Hint) domain"/>
    <property type="match status" value="2"/>
</dbReference>
<dbReference type="GO" id="GO:0005524">
    <property type="term" value="F:ATP binding"/>
    <property type="evidence" value="ECO:0007669"/>
    <property type="project" value="UniProtKB-UniRule"/>
</dbReference>
<dbReference type="InterPro" id="IPR014017">
    <property type="entry name" value="DNA_helicase_UvrD-like_C"/>
</dbReference>
<name>A0AAE3HLJ4_9GAMM</name>
<dbReference type="PROSITE" id="PS51217">
    <property type="entry name" value="UVRD_HELICASE_CTER"/>
    <property type="match status" value="1"/>
</dbReference>
<evidence type="ECO:0000256" key="15">
    <source>
        <dbReference type="SAM" id="MobiDB-lite"/>
    </source>
</evidence>
<dbReference type="SMART" id="SM00305">
    <property type="entry name" value="HintC"/>
    <property type="match status" value="1"/>
</dbReference>
<evidence type="ECO:0000256" key="11">
    <source>
        <dbReference type="ARBA" id="ARBA00034808"/>
    </source>
</evidence>
<dbReference type="InterPro" id="IPR036844">
    <property type="entry name" value="Hint_dom_sf"/>
</dbReference>
<dbReference type="InterPro" id="IPR027417">
    <property type="entry name" value="P-loop_NTPase"/>
</dbReference>
<feature type="domain" description="UvrD-like helicase ATP-binding" evidence="16">
    <location>
        <begin position="8"/>
        <end position="318"/>
    </location>
</feature>
<keyword evidence="4 14" id="KW-0347">Helicase</keyword>
<dbReference type="FunFam" id="1.10.486.10:FF:000003">
    <property type="entry name" value="ATP-dependent DNA helicase"/>
    <property type="match status" value="1"/>
</dbReference>
<dbReference type="InterPro" id="IPR006142">
    <property type="entry name" value="INTEIN"/>
</dbReference>
<dbReference type="GO" id="GO:0016787">
    <property type="term" value="F:hydrolase activity"/>
    <property type="evidence" value="ECO:0007669"/>
    <property type="project" value="UniProtKB-UniRule"/>
</dbReference>
<evidence type="ECO:0000256" key="12">
    <source>
        <dbReference type="ARBA" id="ARBA00034923"/>
    </source>
</evidence>
<dbReference type="InterPro" id="IPR013986">
    <property type="entry name" value="DExx_box_DNA_helicase_dom_sf"/>
</dbReference>
<dbReference type="Gene3D" id="3.40.50.300">
    <property type="entry name" value="P-loop containing nucleotide triphosphate hydrolases"/>
    <property type="match status" value="2"/>
</dbReference>
<dbReference type="PANTHER" id="PTHR11070">
    <property type="entry name" value="UVRD / RECB / PCRA DNA HELICASE FAMILY MEMBER"/>
    <property type="match status" value="1"/>
</dbReference>
<protein>
    <recommendedName>
        <fullName evidence="11">DNA 3'-5' helicase</fullName>
        <ecNumber evidence="11">5.6.2.4</ecNumber>
    </recommendedName>
    <alternativeName>
        <fullName evidence="12">DNA 3'-5' helicase II</fullName>
    </alternativeName>
</protein>
<evidence type="ECO:0000259" key="16">
    <source>
        <dbReference type="PROSITE" id="PS51198"/>
    </source>
</evidence>
<dbReference type="GO" id="GO:0005829">
    <property type="term" value="C:cytosol"/>
    <property type="evidence" value="ECO:0007669"/>
    <property type="project" value="TreeGrafter"/>
</dbReference>
<dbReference type="EMBL" id="JANUCT010000007">
    <property type="protein sequence ID" value="MCS3903202.1"/>
    <property type="molecule type" value="Genomic_DNA"/>
</dbReference>
<dbReference type="RefSeq" id="WP_259054828.1">
    <property type="nucleotide sequence ID" value="NZ_JANUCT010000007.1"/>
</dbReference>
<reference evidence="18" key="1">
    <citation type="submission" date="2022-08" db="EMBL/GenBank/DDBJ databases">
        <title>Genomic Encyclopedia of Type Strains, Phase III (KMG-III): the genomes of soil and plant-associated and newly described type strains.</title>
        <authorList>
            <person name="Whitman W."/>
        </authorList>
    </citation>
    <scope>NUCLEOTIDE SEQUENCE</scope>
    <source>
        <strain evidence="18">HMT 1</strain>
    </source>
</reference>
<comment type="caution">
    <text evidence="18">The sequence shown here is derived from an EMBL/GenBank/DDBJ whole genome shotgun (WGS) entry which is preliminary data.</text>
</comment>
<keyword evidence="5" id="KW-0068">Autocatalytic cleavage</keyword>
<dbReference type="Pfam" id="PF00580">
    <property type="entry name" value="UvrD-helicase"/>
    <property type="match status" value="1"/>
</dbReference>
<dbReference type="InterPro" id="IPR000212">
    <property type="entry name" value="DNA_helicase_UvrD/REP"/>
</dbReference>
<dbReference type="CDD" id="cd17932">
    <property type="entry name" value="DEXQc_UvrD"/>
    <property type="match status" value="1"/>
</dbReference>
<evidence type="ECO:0000256" key="4">
    <source>
        <dbReference type="ARBA" id="ARBA00022806"/>
    </source>
</evidence>
<evidence type="ECO:0000256" key="2">
    <source>
        <dbReference type="ARBA" id="ARBA00022741"/>
    </source>
</evidence>
<keyword evidence="8" id="KW-0238">DNA-binding</keyword>
<feature type="binding site" evidence="14">
    <location>
        <begin position="29"/>
        <end position="36"/>
    </location>
    <ligand>
        <name>ATP</name>
        <dbReference type="ChEBI" id="CHEBI:30616"/>
    </ligand>
</feature>
<comment type="similarity">
    <text evidence="1">Belongs to the helicase family. UvrD subfamily.</text>
</comment>
<evidence type="ECO:0000313" key="19">
    <source>
        <dbReference type="Proteomes" id="UP001204445"/>
    </source>
</evidence>
<dbReference type="InterPro" id="IPR030934">
    <property type="entry name" value="Intein_C"/>
</dbReference>
<dbReference type="PRINTS" id="PR00379">
    <property type="entry name" value="INTEIN"/>
</dbReference>
<dbReference type="PROSITE" id="PS50817">
    <property type="entry name" value="INTEIN_N_TER"/>
    <property type="match status" value="1"/>
</dbReference>
<dbReference type="PROSITE" id="PS50818">
    <property type="entry name" value="INTEIN_C_TER"/>
    <property type="match status" value="1"/>
</dbReference>
<dbReference type="FunFam" id="1.10.10.160:FF:000002">
    <property type="entry name" value="DNA helicase"/>
    <property type="match status" value="1"/>
</dbReference>
<feature type="domain" description="UvrD-like helicase C-terminal" evidence="17">
    <location>
        <begin position="646"/>
        <end position="924"/>
    </location>
</feature>
<dbReference type="EC" id="5.6.2.4" evidence="11"/>
<dbReference type="SUPFAM" id="SSF51294">
    <property type="entry name" value="Hedgehog/intein (Hint) domain"/>
    <property type="match status" value="1"/>
</dbReference>
<dbReference type="GO" id="GO:0016539">
    <property type="term" value="P:intein-mediated protein splicing"/>
    <property type="evidence" value="ECO:0007669"/>
    <property type="project" value="InterPro"/>
</dbReference>
<dbReference type="PANTHER" id="PTHR11070:SF2">
    <property type="entry name" value="ATP-DEPENDENT DNA HELICASE SRS2"/>
    <property type="match status" value="1"/>
</dbReference>
<dbReference type="GO" id="GO:0033202">
    <property type="term" value="C:DNA helicase complex"/>
    <property type="evidence" value="ECO:0007669"/>
    <property type="project" value="TreeGrafter"/>
</dbReference>
<dbReference type="CDD" id="cd18807">
    <property type="entry name" value="SF1_C_UvrD"/>
    <property type="match status" value="1"/>
</dbReference>
<evidence type="ECO:0000256" key="5">
    <source>
        <dbReference type="ARBA" id="ARBA00022813"/>
    </source>
</evidence>
<organism evidence="18 19">
    <name type="scientific">Methylohalomonas lacus</name>
    <dbReference type="NCBI Taxonomy" id="398773"/>
    <lineage>
        <taxon>Bacteria</taxon>
        <taxon>Pseudomonadati</taxon>
        <taxon>Pseudomonadota</taxon>
        <taxon>Gammaproteobacteria</taxon>
        <taxon>Methylohalomonadales</taxon>
        <taxon>Methylohalomonadaceae</taxon>
        <taxon>Methylohalomonas</taxon>
    </lineage>
</organism>
<dbReference type="Pfam" id="PF21196">
    <property type="entry name" value="PcrA_UvrD_tudor"/>
    <property type="match status" value="1"/>
</dbReference>
<dbReference type="InterPro" id="IPR003586">
    <property type="entry name" value="Hint_dom_C"/>
</dbReference>
<keyword evidence="2 14" id="KW-0547">Nucleotide-binding</keyword>
<comment type="catalytic activity">
    <reaction evidence="13">
        <text>ATP + H2O = ADP + phosphate + H(+)</text>
        <dbReference type="Rhea" id="RHEA:13065"/>
        <dbReference type="ChEBI" id="CHEBI:15377"/>
        <dbReference type="ChEBI" id="CHEBI:15378"/>
        <dbReference type="ChEBI" id="CHEBI:30616"/>
        <dbReference type="ChEBI" id="CHEBI:43474"/>
        <dbReference type="ChEBI" id="CHEBI:456216"/>
        <dbReference type="EC" id="5.6.2.4"/>
    </reaction>
</comment>
<dbReference type="GO" id="GO:0003677">
    <property type="term" value="F:DNA binding"/>
    <property type="evidence" value="ECO:0007669"/>
    <property type="project" value="UniProtKB-KW"/>
</dbReference>
<dbReference type="CDD" id="cd00081">
    <property type="entry name" value="Hint"/>
    <property type="match status" value="2"/>
</dbReference>
<dbReference type="AlphaFoldDB" id="A0AAE3HLJ4"/>
<proteinExistence type="inferred from homology"/>
<dbReference type="GO" id="GO:0000725">
    <property type="term" value="P:recombinational repair"/>
    <property type="evidence" value="ECO:0007669"/>
    <property type="project" value="TreeGrafter"/>
</dbReference>
<evidence type="ECO:0000256" key="3">
    <source>
        <dbReference type="ARBA" id="ARBA00022801"/>
    </source>
</evidence>
<dbReference type="InterPro" id="IPR014016">
    <property type="entry name" value="UvrD-like_ATP-bd"/>
</dbReference>
<dbReference type="PROSITE" id="PS51198">
    <property type="entry name" value="UVRD_HELICASE_ATP_BIND"/>
    <property type="match status" value="1"/>
</dbReference>
<dbReference type="InterPro" id="IPR006141">
    <property type="entry name" value="Intein_N"/>
</dbReference>
<gene>
    <name evidence="18" type="ORF">J2T55_001222</name>
</gene>